<reference evidence="2" key="2">
    <citation type="journal article" date="2015" name="Fish Shellfish Immunol.">
        <title>Early steps in the European eel (Anguilla anguilla)-Vibrio vulnificus interaction in the gills: Role of the RtxA13 toxin.</title>
        <authorList>
            <person name="Callol A."/>
            <person name="Pajuelo D."/>
            <person name="Ebbesson L."/>
            <person name="Teles M."/>
            <person name="MacKenzie S."/>
            <person name="Amaro C."/>
        </authorList>
    </citation>
    <scope>NUCLEOTIDE SEQUENCE</scope>
</reference>
<sequence>MLLYFKKKVLVRVLVALFCVYLGTLVILKVLIELESWLGLHFLKEGFVFQ</sequence>
<feature type="transmembrane region" description="Helical" evidence="1">
    <location>
        <begin position="9"/>
        <end position="32"/>
    </location>
</feature>
<name>A0A0E9WQF4_ANGAN</name>
<organism evidence="2">
    <name type="scientific">Anguilla anguilla</name>
    <name type="common">European freshwater eel</name>
    <name type="synonym">Muraena anguilla</name>
    <dbReference type="NCBI Taxonomy" id="7936"/>
    <lineage>
        <taxon>Eukaryota</taxon>
        <taxon>Metazoa</taxon>
        <taxon>Chordata</taxon>
        <taxon>Craniata</taxon>
        <taxon>Vertebrata</taxon>
        <taxon>Euteleostomi</taxon>
        <taxon>Actinopterygii</taxon>
        <taxon>Neopterygii</taxon>
        <taxon>Teleostei</taxon>
        <taxon>Anguilliformes</taxon>
        <taxon>Anguillidae</taxon>
        <taxon>Anguilla</taxon>
    </lineage>
</organism>
<proteinExistence type="predicted"/>
<accession>A0A0E9WQF4</accession>
<keyword evidence="1" id="KW-0472">Membrane</keyword>
<keyword evidence="1" id="KW-1133">Transmembrane helix</keyword>
<dbReference type="AlphaFoldDB" id="A0A0E9WQF4"/>
<keyword evidence="1" id="KW-0812">Transmembrane</keyword>
<reference evidence="2" key="1">
    <citation type="submission" date="2014-11" db="EMBL/GenBank/DDBJ databases">
        <authorList>
            <person name="Amaro Gonzalez C."/>
        </authorList>
    </citation>
    <scope>NUCLEOTIDE SEQUENCE</scope>
</reference>
<dbReference type="EMBL" id="GBXM01016879">
    <property type="protein sequence ID" value="JAH91698.1"/>
    <property type="molecule type" value="Transcribed_RNA"/>
</dbReference>
<protein>
    <submittedName>
        <fullName evidence="2">Uncharacterized protein</fullName>
    </submittedName>
</protein>
<evidence type="ECO:0000313" key="2">
    <source>
        <dbReference type="EMBL" id="JAH91698.1"/>
    </source>
</evidence>
<evidence type="ECO:0000256" key="1">
    <source>
        <dbReference type="SAM" id="Phobius"/>
    </source>
</evidence>